<evidence type="ECO:0000259" key="7">
    <source>
        <dbReference type="Pfam" id="PF03553"/>
    </source>
</evidence>
<dbReference type="STRING" id="1017273.SAMN05443094_105252"/>
<dbReference type="Proteomes" id="UP000186385">
    <property type="component" value="Unassembled WGS sequence"/>
</dbReference>
<feature type="transmembrane region" description="Helical" evidence="6">
    <location>
        <begin position="261"/>
        <end position="279"/>
    </location>
</feature>
<reference evidence="12" key="2">
    <citation type="submission" date="2017-03" db="EMBL/GenBank/DDBJ databases">
        <title>Bacillus sp. V-88(T) DSM27956, whole genome shotgun sequencing project.</title>
        <authorList>
            <person name="Dastager S.G."/>
            <person name="Neurgaonkar P.S."/>
            <person name="Dharne M.S."/>
        </authorList>
    </citation>
    <scope>NUCLEOTIDE SEQUENCE [LARGE SCALE GENOMIC DNA]</scope>
    <source>
        <strain evidence="12">DSM 25145</strain>
    </source>
</reference>
<comment type="subcellular location">
    <subcellularLocation>
        <location evidence="1">Cell membrane</location>
        <topology evidence="1">Multi-pass membrane protein</topology>
    </subcellularLocation>
</comment>
<keyword evidence="12" id="KW-1185">Reference proteome</keyword>
<keyword evidence="3 6" id="KW-0812">Transmembrane</keyword>
<feature type="domain" description="Putative Na+/H+ antiporter N-terminal" evidence="8">
    <location>
        <begin position="2"/>
        <end position="88"/>
    </location>
</feature>
<dbReference type="PANTHER" id="PTHR37821">
    <property type="entry name" value="AMINO ACID TRANSPORTER YUIF-RELATED"/>
    <property type="match status" value="1"/>
</dbReference>
<evidence type="ECO:0000256" key="6">
    <source>
        <dbReference type="SAM" id="Phobius"/>
    </source>
</evidence>
<keyword evidence="4 6" id="KW-1133">Transmembrane helix</keyword>
<dbReference type="GO" id="GO:0005886">
    <property type="term" value="C:plasma membrane"/>
    <property type="evidence" value="ECO:0007669"/>
    <property type="project" value="UniProtKB-SubCell"/>
</dbReference>
<evidence type="ECO:0000313" key="9">
    <source>
        <dbReference type="EMBL" id="OXS77606.1"/>
    </source>
</evidence>
<feature type="transmembrane region" description="Helical" evidence="6">
    <location>
        <begin position="150"/>
        <end position="174"/>
    </location>
</feature>
<dbReference type="InterPro" id="IPR032813">
    <property type="entry name" value="Na_H_antiport_N"/>
</dbReference>
<feature type="domain" description="Na+/H+ antiporter NhaC-like C-terminal" evidence="7">
    <location>
        <begin position="150"/>
        <end position="436"/>
    </location>
</feature>
<accession>A0A1N6YEY9</accession>
<protein>
    <submittedName>
        <fullName evidence="9">Sodium:proton antiporter</fullName>
    </submittedName>
</protein>
<dbReference type="AlphaFoldDB" id="A0A1N6YEY9"/>
<feature type="transmembrane region" description="Helical" evidence="6">
    <location>
        <begin position="28"/>
        <end position="47"/>
    </location>
</feature>
<dbReference type="InterPro" id="IPR002173">
    <property type="entry name" value="Carboh/pur_kinase_PfkB_CS"/>
</dbReference>
<dbReference type="Pfam" id="PF13726">
    <property type="entry name" value="Na_H_antiport_2"/>
    <property type="match status" value="1"/>
</dbReference>
<dbReference type="PROSITE" id="PS00583">
    <property type="entry name" value="PFKB_KINASES_1"/>
    <property type="match status" value="1"/>
</dbReference>
<feature type="transmembrane region" description="Helical" evidence="6">
    <location>
        <begin position="291"/>
        <end position="314"/>
    </location>
</feature>
<gene>
    <name evidence="9" type="ORF">B1B05_12295</name>
    <name evidence="10" type="ORF">SAMN05443094_105252</name>
</gene>
<evidence type="ECO:0000313" key="11">
    <source>
        <dbReference type="Proteomes" id="UP000186385"/>
    </source>
</evidence>
<feature type="transmembrane region" description="Helical" evidence="6">
    <location>
        <begin position="103"/>
        <end position="130"/>
    </location>
</feature>
<dbReference type="InterPro" id="IPR052576">
    <property type="entry name" value="AA_Transporter-Related"/>
</dbReference>
<feature type="transmembrane region" description="Helical" evidence="6">
    <location>
        <begin position="59"/>
        <end position="83"/>
    </location>
</feature>
<feature type="transmembrane region" description="Helical" evidence="6">
    <location>
        <begin position="334"/>
        <end position="352"/>
    </location>
</feature>
<dbReference type="GO" id="GO:0016301">
    <property type="term" value="F:kinase activity"/>
    <property type="evidence" value="ECO:0007669"/>
    <property type="project" value="InterPro"/>
</dbReference>
<reference evidence="10 11" key="1">
    <citation type="submission" date="2017-01" db="EMBL/GenBank/DDBJ databases">
        <authorList>
            <person name="Mah S.A."/>
            <person name="Swanson W.J."/>
            <person name="Moy G.W."/>
            <person name="Vacquier V.D."/>
        </authorList>
    </citation>
    <scope>NUCLEOTIDE SEQUENCE [LARGE SCALE GENOMIC DNA]</scope>
    <source>
        <strain evidence="10 11">NIO-1016</strain>
    </source>
</reference>
<dbReference type="Pfam" id="PF03553">
    <property type="entry name" value="Na_H_antiporter"/>
    <property type="match status" value="1"/>
</dbReference>
<evidence type="ECO:0000256" key="1">
    <source>
        <dbReference type="ARBA" id="ARBA00004651"/>
    </source>
</evidence>
<proteinExistence type="predicted"/>
<evidence type="ECO:0000259" key="8">
    <source>
        <dbReference type="Pfam" id="PF13726"/>
    </source>
</evidence>
<feature type="transmembrane region" description="Helical" evidence="6">
    <location>
        <begin position="424"/>
        <end position="441"/>
    </location>
</feature>
<keyword evidence="5 6" id="KW-0472">Membrane</keyword>
<dbReference type="EMBL" id="FTLX01000005">
    <property type="protein sequence ID" value="SIR13081.1"/>
    <property type="molecule type" value="Genomic_DNA"/>
</dbReference>
<evidence type="ECO:0000256" key="3">
    <source>
        <dbReference type="ARBA" id="ARBA00022692"/>
    </source>
</evidence>
<dbReference type="EMBL" id="MWSK01000005">
    <property type="protein sequence ID" value="OXS77606.1"/>
    <property type="molecule type" value="Genomic_DNA"/>
</dbReference>
<sequence length="442" mass="46126">MNAVVFAVIVMLVLSLLRVNVVFSLITGALVGGLIGGLGMDGTIAAFSEGVGGGANVALSYAMLGGFAVAVSSTGLPEALVAFVLRFIGKKEEARSEKLPKALILFVILIMACSSQNVIPVHIAFIPLLIPPLLKIMNELRIDRRLTATVLTFGLVTPYMLLPVGFGQIFHEIIATNMKDSGLEVAIDEIPKAMLLPAAGMLVGLLIAVFFSYRKPREYSESGLPIPVETEAHQAGYTSFGLIVSGVAIVAALWAQLATDSMVFGALAGIVVLYVFRAIRWNEADHLLTNGMRMMAFIGFVMIAASGFANVMGATGDVETLVQNSAAAIGGNKALGALLMLVVGLLVTMGIGSSFSTIPIIATIFVPLALELGFSPMAAIALVGTAGALGDAGSPASDSTLGPTSGLNADGQHDHIWDTVVPTFLHYNIPVILFGWIAAMIL</sequence>
<evidence type="ECO:0000313" key="12">
    <source>
        <dbReference type="Proteomes" id="UP000215545"/>
    </source>
</evidence>
<keyword evidence="2" id="KW-1003">Cell membrane</keyword>
<reference evidence="9" key="3">
    <citation type="submission" date="2017-03" db="EMBL/GenBank/DDBJ databases">
        <authorList>
            <person name="Dastager S.G."/>
            <person name="Neurgaonkar P.S."/>
            <person name="Dharne M.S."/>
        </authorList>
    </citation>
    <scope>NUCLEOTIDE SEQUENCE</scope>
    <source>
        <strain evidence="9">DSM 25145</strain>
    </source>
</reference>
<dbReference type="RefSeq" id="WP_045850344.1">
    <property type="nucleotide sequence ID" value="NZ_FTLX01000005.1"/>
</dbReference>
<feature type="transmembrane region" description="Helical" evidence="6">
    <location>
        <begin position="234"/>
        <end position="255"/>
    </location>
</feature>
<organism evidence="10 11">
    <name type="scientific">Domibacillus enclensis</name>
    <dbReference type="NCBI Taxonomy" id="1017273"/>
    <lineage>
        <taxon>Bacteria</taxon>
        <taxon>Bacillati</taxon>
        <taxon>Bacillota</taxon>
        <taxon>Bacilli</taxon>
        <taxon>Bacillales</taxon>
        <taxon>Bacillaceae</taxon>
        <taxon>Domibacillus</taxon>
    </lineage>
</organism>
<evidence type="ECO:0000313" key="10">
    <source>
        <dbReference type="EMBL" id="SIR13081.1"/>
    </source>
</evidence>
<evidence type="ECO:0000256" key="4">
    <source>
        <dbReference type="ARBA" id="ARBA00022989"/>
    </source>
</evidence>
<dbReference type="PANTHER" id="PTHR37821:SF1">
    <property type="entry name" value="AMINO ACID TRANSPORTER YUIF-RELATED"/>
    <property type="match status" value="1"/>
</dbReference>
<evidence type="ECO:0000256" key="2">
    <source>
        <dbReference type="ARBA" id="ARBA00022475"/>
    </source>
</evidence>
<evidence type="ECO:0000256" key="5">
    <source>
        <dbReference type="ARBA" id="ARBA00023136"/>
    </source>
</evidence>
<dbReference type="Proteomes" id="UP000215545">
    <property type="component" value="Unassembled WGS sequence"/>
</dbReference>
<feature type="transmembrane region" description="Helical" evidence="6">
    <location>
        <begin position="194"/>
        <end position="213"/>
    </location>
</feature>
<name>A0A1N6YEY9_9BACI</name>
<feature type="transmembrane region" description="Helical" evidence="6">
    <location>
        <begin position="364"/>
        <end position="389"/>
    </location>
</feature>
<dbReference type="OrthoDB" id="9772446at2"/>
<dbReference type="InterPro" id="IPR018461">
    <property type="entry name" value="Na/H_Antiport_NhaC-like_C"/>
</dbReference>